<keyword evidence="1" id="KW-0862">Zinc</keyword>
<keyword evidence="5" id="KW-1185">Reference proteome</keyword>
<organism evidence="4 5">
    <name type="scientific">Pinctada imbricata</name>
    <name type="common">Atlantic pearl-oyster</name>
    <name type="synonym">Pinctada martensii</name>
    <dbReference type="NCBI Taxonomy" id="66713"/>
    <lineage>
        <taxon>Eukaryota</taxon>
        <taxon>Metazoa</taxon>
        <taxon>Spiralia</taxon>
        <taxon>Lophotrochozoa</taxon>
        <taxon>Mollusca</taxon>
        <taxon>Bivalvia</taxon>
        <taxon>Autobranchia</taxon>
        <taxon>Pteriomorphia</taxon>
        <taxon>Pterioida</taxon>
        <taxon>Pterioidea</taxon>
        <taxon>Pteriidae</taxon>
        <taxon>Pinctada</taxon>
    </lineage>
</organism>
<feature type="coiled-coil region" evidence="2">
    <location>
        <begin position="132"/>
        <end position="187"/>
    </location>
</feature>
<dbReference type="EMBL" id="VSWD01000014">
    <property type="protein sequence ID" value="KAK3083018.1"/>
    <property type="molecule type" value="Genomic_DNA"/>
</dbReference>
<comment type="caution">
    <text evidence="4">The sequence shown here is derived from an EMBL/GenBank/DDBJ whole genome shotgun (WGS) entry which is preliminary data.</text>
</comment>
<protein>
    <recommendedName>
        <fullName evidence="3">CCHC-type domain-containing protein</fullName>
    </recommendedName>
</protein>
<sequence>MEYNLRPQWRQWTYATCQHPTCGRCGLSHAIGSCYAMQRQCFKCHKPGHYGRMCRKNILSKNSSQEEDSKKKSNGKKVRDSKRISYYLDKKTMLRELPFSSLRAGQFRESVLNRRDFTDHLKSKDKKFLKVNLEKSARINLLEERLKSATEELELSKMREKAHHQNLSETKELNSKLAQDLKCASNKEKELQVKLEKKGSAQNSELVTRQMFQIQDLQNQVDIKSRELARISKQFLEMQNEYELNLKFEQENVKKLQQRYQNSGRQPDLCEQCHYDQPYPANRTYYSSRHKRHFRGRGRF</sequence>
<evidence type="ECO:0000256" key="1">
    <source>
        <dbReference type="PROSITE-ProRule" id="PRU00047"/>
    </source>
</evidence>
<dbReference type="PROSITE" id="PS50158">
    <property type="entry name" value="ZF_CCHC"/>
    <property type="match status" value="1"/>
</dbReference>
<dbReference type="GO" id="GO:0003676">
    <property type="term" value="F:nucleic acid binding"/>
    <property type="evidence" value="ECO:0007669"/>
    <property type="project" value="InterPro"/>
</dbReference>
<feature type="domain" description="CCHC-type" evidence="3">
    <location>
        <begin position="41"/>
        <end position="56"/>
    </location>
</feature>
<reference evidence="4" key="1">
    <citation type="submission" date="2019-08" db="EMBL/GenBank/DDBJ databases">
        <title>The improved chromosome-level genome for the pearl oyster Pinctada fucata martensii using PacBio sequencing and Hi-C.</title>
        <authorList>
            <person name="Zheng Z."/>
        </authorList>
    </citation>
    <scope>NUCLEOTIDE SEQUENCE</scope>
    <source>
        <strain evidence="4">ZZ-2019</strain>
        <tissue evidence="4">Adductor muscle</tissue>
    </source>
</reference>
<evidence type="ECO:0000313" key="4">
    <source>
        <dbReference type="EMBL" id="KAK3083018.1"/>
    </source>
</evidence>
<dbReference type="GO" id="GO:0008270">
    <property type="term" value="F:zinc ion binding"/>
    <property type="evidence" value="ECO:0007669"/>
    <property type="project" value="UniProtKB-KW"/>
</dbReference>
<gene>
    <name evidence="4" type="ORF">FSP39_011790</name>
</gene>
<accession>A0AA88XCW1</accession>
<keyword evidence="1" id="KW-0479">Metal-binding</keyword>
<proteinExistence type="predicted"/>
<keyword evidence="2" id="KW-0175">Coiled coil</keyword>
<keyword evidence="1" id="KW-0863">Zinc-finger</keyword>
<evidence type="ECO:0000259" key="3">
    <source>
        <dbReference type="PROSITE" id="PS50158"/>
    </source>
</evidence>
<dbReference type="Gene3D" id="4.10.60.10">
    <property type="entry name" value="Zinc finger, CCHC-type"/>
    <property type="match status" value="1"/>
</dbReference>
<dbReference type="InterPro" id="IPR001878">
    <property type="entry name" value="Znf_CCHC"/>
</dbReference>
<dbReference type="AlphaFoldDB" id="A0AA88XCW1"/>
<evidence type="ECO:0000313" key="5">
    <source>
        <dbReference type="Proteomes" id="UP001186944"/>
    </source>
</evidence>
<name>A0AA88XCW1_PINIB</name>
<evidence type="ECO:0000256" key="2">
    <source>
        <dbReference type="SAM" id="Coils"/>
    </source>
</evidence>
<dbReference type="Proteomes" id="UP001186944">
    <property type="component" value="Unassembled WGS sequence"/>
</dbReference>
<feature type="coiled-coil region" evidence="2">
    <location>
        <begin position="214"/>
        <end position="266"/>
    </location>
</feature>